<evidence type="ECO:0000256" key="2">
    <source>
        <dbReference type="ARBA" id="ARBA00022450"/>
    </source>
</evidence>
<dbReference type="CDD" id="cd19543">
    <property type="entry name" value="DCL_NRPS"/>
    <property type="match status" value="1"/>
</dbReference>
<dbReference type="SMART" id="SM00823">
    <property type="entry name" value="PKS_PP"/>
    <property type="match status" value="1"/>
</dbReference>
<dbReference type="GO" id="GO:0017000">
    <property type="term" value="P:antibiotic biosynthetic process"/>
    <property type="evidence" value="ECO:0007669"/>
    <property type="project" value="UniProtKB-KW"/>
</dbReference>
<dbReference type="Pfam" id="PF00975">
    <property type="entry name" value="Thioesterase"/>
    <property type="match status" value="1"/>
</dbReference>
<dbReference type="Gene3D" id="2.30.38.10">
    <property type="entry name" value="Luciferase, Domain 3"/>
    <property type="match status" value="1"/>
</dbReference>
<dbReference type="Gene3D" id="3.40.50.1820">
    <property type="entry name" value="alpha/beta hydrolase"/>
    <property type="match status" value="1"/>
</dbReference>
<dbReference type="CDD" id="cd19534">
    <property type="entry name" value="E_NRPS"/>
    <property type="match status" value="1"/>
</dbReference>
<dbReference type="GO" id="GO:0044550">
    <property type="term" value="P:secondary metabolite biosynthetic process"/>
    <property type="evidence" value="ECO:0007669"/>
    <property type="project" value="UniProtKB-ARBA"/>
</dbReference>
<reference evidence="8 9" key="1">
    <citation type="submission" date="2021-02" db="EMBL/GenBank/DDBJ databases">
        <title>FDA dAtabase for Regulatory Grade micrObial Sequences (FDA-ARGOS): Supporting development and validation of Infectious Disease Dx tests.</title>
        <authorList>
            <person name="Sproer C."/>
            <person name="Gronow S."/>
            <person name="Severitt S."/>
            <person name="Schroder I."/>
            <person name="Tallon L."/>
            <person name="Sadzewicz L."/>
            <person name="Zhao X."/>
            <person name="Boylan J."/>
            <person name="Ott S."/>
            <person name="Bowen H."/>
            <person name="Vavikolanu K."/>
            <person name="Mehta A."/>
            <person name="Aluvathingal J."/>
            <person name="Nadendla S."/>
            <person name="Lowell S."/>
            <person name="Myers T."/>
            <person name="Yan Y."/>
            <person name="Sichtig H."/>
        </authorList>
    </citation>
    <scope>NUCLEOTIDE SEQUENCE [LARGE SCALE GENOMIC DNA]</scope>
    <source>
        <strain evidence="8 9">FDAARGOS_1212</strain>
        <plasmid evidence="8 9">unnamed3</plasmid>
    </source>
</reference>
<dbReference type="InterPro" id="IPR036736">
    <property type="entry name" value="ACP-like_sf"/>
</dbReference>
<dbReference type="InterPro" id="IPR023213">
    <property type="entry name" value="CAT-like_dom_sf"/>
</dbReference>
<dbReference type="PROSITE" id="PS00455">
    <property type="entry name" value="AMP_BINDING"/>
    <property type="match status" value="1"/>
</dbReference>
<dbReference type="InterPro" id="IPR006162">
    <property type="entry name" value="Ppantetheine_attach_site"/>
</dbReference>
<dbReference type="InterPro" id="IPR025110">
    <property type="entry name" value="AMP-bd_C"/>
</dbReference>
<gene>
    <name evidence="8" type="ORF">I6J42_34020</name>
</gene>
<dbReference type="Pfam" id="PF00668">
    <property type="entry name" value="Condensation"/>
    <property type="match status" value="3"/>
</dbReference>
<dbReference type="InterPro" id="IPR010071">
    <property type="entry name" value="AA_adenyl_dom"/>
</dbReference>
<protein>
    <submittedName>
        <fullName evidence="8">Amino acid adenylation domain-containing protein</fullName>
    </submittedName>
</protein>
<feature type="domain" description="Carrier" evidence="7">
    <location>
        <begin position="986"/>
        <end position="1060"/>
    </location>
</feature>
<feature type="region of interest" description="Disordered" evidence="6">
    <location>
        <begin position="2147"/>
        <end position="2170"/>
    </location>
</feature>
<evidence type="ECO:0000256" key="5">
    <source>
        <dbReference type="ARBA" id="ARBA00023194"/>
    </source>
</evidence>
<dbReference type="PANTHER" id="PTHR45527">
    <property type="entry name" value="NONRIBOSOMAL PEPTIDE SYNTHETASE"/>
    <property type="match status" value="1"/>
</dbReference>
<evidence type="ECO:0000313" key="9">
    <source>
        <dbReference type="Proteomes" id="UP000623926"/>
    </source>
</evidence>
<dbReference type="InterPro" id="IPR020845">
    <property type="entry name" value="AMP-binding_CS"/>
</dbReference>
<dbReference type="SUPFAM" id="SSF47336">
    <property type="entry name" value="ACP-like"/>
    <property type="match status" value="1"/>
</dbReference>
<evidence type="ECO:0000256" key="1">
    <source>
        <dbReference type="ARBA" id="ARBA00001957"/>
    </source>
</evidence>
<dbReference type="Gene3D" id="3.40.50.980">
    <property type="match status" value="2"/>
</dbReference>
<keyword evidence="8" id="KW-0614">Plasmid</keyword>
<keyword evidence="5" id="KW-0045">Antibiotic biosynthesis</keyword>
<dbReference type="SUPFAM" id="SSF56801">
    <property type="entry name" value="Acetyl-CoA synthetase-like"/>
    <property type="match status" value="1"/>
</dbReference>
<keyword evidence="2" id="KW-0596">Phosphopantetheine</keyword>
<dbReference type="PANTHER" id="PTHR45527:SF1">
    <property type="entry name" value="FATTY ACID SYNTHASE"/>
    <property type="match status" value="1"/>
</dbReference>
<evidence type="ECO:0000259" key="7">
    <source>
        <dbReference type="PROSITE" id="PS50075"/>
    </source>
</evidence>
<dbReference type="InterPro" id="IPR001242">
    <property type="entry name" value="Condensation_dom"/>
</dbReference>
<accession>A0ABD7D9K2</accession>
<dbReference type="RefSeq" id="WP_205030140.1">
    <property type="nucleotide sequence ID" value="NZ_CP070247.1"/>
</dbReference>
<dbReference type="PROSITE" id="PS00012">
    <property type="entry name" value="PHOSPHOPANTETHEINE"/>
    <property type="match status" value="1"/>
</dbReference>
<dbReference type="InterPro" id="IPR000873">
    <property type="entry name" value="AMP-dep_synth/lig_dom"/>
</dbReference>
<sequence>MSEHAHARTTTGDFVAEAVDIEGPVDVALLQHAIRQVTDEAEAVRLRSGDDASGGTDLTDGGAVPLDLVDLADAPDPAVAREHWLSAATRAGRSASRSSQALLRLADDRYTWFHLHPRPALDTWGCALIGRRTAEVYTALTASTPPDEGKLPSLASLTAAEDAYRASPAPAEDAAFWRDRLVGLTPPQNAGVPAAASASAFVTLPAADTERVRATARYCGTHPRAVLLAAVAAHLHQTTGTTDVVLGLPVDGRYERILRRVPGAVEDIAALRLDVRPDALFADLVRQVSRESRRTRRHQRFRHAEVCRVLGATEPGARLYSAIADAREAAPALRFGDHPATVRALGIQPSTAPRFLLEEAPDGQTLLVVLGSESPGDGPDADAWRLSALLTAAVTAPGHTLASLTAARPGKLAAADAPALPITADPAERVTLTSLLEAAARRTPDTVAVRDAHGELTYRELHERANRLARLLVGRGVGPERLVGLLLPRSADTLVAMLAVLKSGAAYLPLDPAYPDERLRLMVKDAQPSCLLTDTAHAERDLGAPAGAAVVLDDPAVRTELASAASHDLTDGDRAAPLAPGHPAYVIYTSGSTGTPKGVVVAHRSVLLLLAWTKEEFGADALRHTLAATSFSFDVSVAEVFTPLVAGGTVEVVRNLLSLLDDDPPRWSGGLVCAIPSVLGKLLERSDLDLSARTLALGGEALPAALAKRVAATMPGTRLMNVYGPTESTVYATAWRPDGQFDGASPPIGRPLSHVRAHVLDATLAEVGPGGTGELYLAGDGLARGYLGQPALTAERFTADPFGLPGTRMYRTGDLVRRRDDGQLVFLGRVDEQIKVNGYRMEPAEVETVLTRHPGVAEAMAVVRADYVNDARLIAHLVPTDLIAPPAREALREWLAALLPAHLVPAELRFTAALPRTPNGKLARETDPEPLAAPVERVPTPELITPEATPTVSTASDAPALPVTPVPVATSTALASPDAAGPTPDDVPLSREDLVATAFTAVLRETDVPRDRSFFDLGGDSIMSIQLVSHLRQSGLVLIPQDIFEHKTVQALAHVARETGRRATSEDAEAVGDIPLTPIVHWLRDQGGPVDGFHQAVLLHVPGGLRADRLTTAVQALVDHHDAFRLRLDRSTPGWTLEVRPVGSVLAADCVRRVPAGSVSGDGLLRLLSEETARAQRELDVTDGRMIRVAWFDAGPDRPGRLLFMANHLACDGVSWRVVVPDLVGAYQDAEAGRAPVLRPVETSLRHWSRSLSEQARTPKRQAELSLWEKMLDVRGPRFARRALDTTQDTTGTARSRTVVYEAERARHLFTTIPLAFHCEINDVLLTALAVAVQRCLGTTGDVLIDVEGHGREPVVPGADLSRTIGWFTSMYPVRMAPGTAAEGTVMPSGAALGDALRRVKEQLRAIPDKGIGFGMLRHLGPEEGRRKLAAAEPRDIGFNYFGRFLLPSEGGEEAWSPAPEAGMTAGADADMPLDHPLSINALTEDTPEGTALRIAFSWAAGAVEDDRVDELIGHWFQVLDALAAHAAEPGAGGRTPSDFPLVALGQREIELLEREHPGLDEILPLSSLQLGMLYHLLLGSLNNPGGGNAEDSAHALYTVQFWLELAGGLDTGALRRAFRSLLDRHRNLGAAFVHIGLPQPVQVFRPDVEVPWQERDLSELLEDEQEREMERLLLKERSRPYDPAKAPLLRVLLVALGDGRHRLVLSMHHILLDGWSLPVVVGELFAHYRAEAAGTPHALPAGTPFREYMRWLSHVDIKAAEDAWRTALDGFIPTRIGDRDPREPLSSRHLRFSLDEEATGALAGTARRHGLTLATVLQSCWGLVLGEETGHPDVVFGSVVSGRPADLPGVEKMVGLFINTVPTRVRIDPAESLSDLFARIQDEQTRLLPYQHISLTDIRRITDSGDMFDTMMSFANYPFDAEALRHPAPGLELVRASGDDRQHYPLGVVISHRDDLLTVQVEYHPHLIDPDRAEDLVRRFVALLHRSAQAPYSKVGTLDTAALLAAGVDVPAVEERAADPSALDGGTGVLLPLREEGSRPPLFCVHPAAGIAWSYAGLTGPLGTDQPLYGLQARGLDGARILPGSIAEMAADYVTQIRTVQPTGPYHLLGWSFGGVVAHEMAVQLQRMGEEVGILAVLDSMPLATSVGDDPSPNAPTAGEGGGADSAAPQFGPDHVMRTVLQFFGYDPALWADEKMTYPRFLEIARAYPGLLATFDEAMIETLCRVYTNNAVLSHDHVPSGYTGDMVIFTARESSPESAAGQWEPYVNGGKPEVRPVDCPHAEMGRPGPLAEIAETLVVLLQGERTGSDVPQ</sequence>
<dbReference type="FunFam" id="3.40.50.980:FF:000001">
    <property type="entry name" value="Non-ribosomal peptide synthetase"/>
    <property type="match status" value="1"/>
</dbReference>
<geneLocation type="plasmid" evidence="8 9">
    <name>unnamed3</name>
</geneLocation>
<dbReference type="Gene3D" id="1.10.1200.10">
    <property type="entry name" value="ACP-like"/>
    <property type="match status" value="1"/>
</dbReference>
<dbReference type="InterPro" id="IPR045851">
    <property type="entry name" value="AMP-bd_C_sf"/>
</dbReference>
<dbReference type="Gene3D" id="3.30.300.30">
    <property type="match status" value="1"/>
</dbReference>
<dbReference type="GO" id="GO:0008610">
    <property type="term" value="P:lipid biosynthetic process"/>
    <property type="evidence" value="ECO:0007669"/>
    <property type="project" value="UniProtKB-ARBA"/>
</dbReference>
<evidence type="ECO:0000256" key="3">
    <source>
        <dbReference type="ARBA" id="ARBA00022553"/>
    </source>
</evidence>
<dbReference type="InterPro" id="IPR010060">
    <property type="entry name" value="NRPS_synth"/>
</dbReference>
<dbReference type="SUPFAM" id="SSF53474">
    <property type="entry name" value="alpha/beta-Hydrolases"/>
    <property type="match status" value="1"/>
</dbReference>
<dbReference type="Proteomes" id="UP000623926">
    <property type="component" value="Plasmid unnamed3"/>
</dbReference>
<keyword evidence="4" id="KW-0677">Repeat</keyword>
<evidence type="ECO:0000313" key="8">
    <source>
        <dbReference type="EMBL" id="QRV39108.1"/>
    </source>
</evidence>
<dbReference type="Pfam" id="PF00550">
    <property type="entry name" value="PP-binding"/>
    <property type="match status" value="1"/>
</dbReference>
<comment type="cofactor">
    <cofactor evidence="1">
        <name>pantetheine 4'-phosphate</name>
        <dbReference type="ChEBI" id="CHEBI:47942"/>
    </cofactor>
</comment>
<dbReference type="SUPFAM" id="SSF52777">
    <property type="entry name" value="CoA-dependent acyltransferases"/>
    <property type="match status" value="6"/>
</dbReference>
<dbReference type="InterPro" id="IPR029058">
    <property type="entry name" value="AB_hydrolase_fold"/>
</dbReference>
<dbReference type="CDD" id="cd05930">
    <property type="entry name" value="A_NRPS"/>
    <property type="match status" value="1"/>
</dbReference>
<name>A0ABD7D9K2_9ACTN</name>
<dbReference type="FunFam" id="3.40.50.12780:FF:000012">
    <property type="entry name" value="Non-ribosomal peptide synthetase"/>
    <property type="match status" value="1"/>
</dbReference>
<evidence type="ECO:0000256" key="4">
    <source>
        <dbReference type="ARBA" id="ARBA00022737"/>
    </source>
</evidence>
<dbReference type="EMBL" id="CP070247">
    <property type="protein sequence ID" value="QRV39108.1"/>
    <property type="molecule type" value="Genomic_DNA"/>
</dbReference>
<dbReference type="NCBIfam" id="TIGR01720">
    <property type="entry name" value="NRPS-para261"/>
    <property type="match status" value="1"/>
</dbReference>
<dbReference type="InterPro" id="IPR020806">
    <property type="entry name" value="PKS_PP-bd"/>
</dbReference>
<dbReference type="InterPro" id="IPR009081">
    <property type="entry name" value="PP-bd_ACP"/>
</dbReference>
<dbReference type="Pfam" id="PF00501">
    <property type="entry name" value="AMP-binding"/>
    <property type="match status" value="1"/>
</dbReference>
<dbReference type="PROSITE" id="PS50075">
    <property type="entry name" value="CARRIER"/>
    <property type="match status" value="1"/>
</dbReference>
<proteinExistence type="predicted"/>
<dbReference type="InterPro" id="IPR001031">
    <property type="entry name" value="Thioesterase"/>
</dbReference>
<dbReference type="Gene3D" id="3.30.559.30">
    <property type="entry name" value="Nonribosomal peptide synthetase, condensation domain"/>
    <property type="match status" value="3"/>
</dbReference>
<dbReference type="Pfam" id="PF13193">
    <property type="entry name" value="AMP-binding_C"/>
    <property type="match status" value="1"/>
</dbReference>
<keyword evidence="3" id="KW-0597">Phosphoprotein</keyword>
<dbReference type="NCBIfam" id="TIGR01733">
    <property type="entry name" value="AA-adenyl-dom"/>
    <property type="match status" value="1"/>
</dbReference>
<organism evidence="8 9">
    <name type="scientific">Streptomyces californicus</name>
    <dbReference type="NCBI Taxonomy" id="67351"/>
    <lineage>
        <taxon>Bacteria</taxon>
        <taxon>Bacillati</taxon>
        <taxon>Actinomycetota</taxon>
        <taxon>Actinomycetes</taxon>
        <taxon>Kitasatosporales</taxon>
        <taxon>Streptomycetaceae</taxon>
        <taxon>Streptomyces</taxon>
    </lineage>
</organism>
<dbReference type="Gene3D" id="3.30.559.10">
    <property type="entry name" value="Chloramphenicol acetyltransferase-like domain"/>
    <property type="match status" value="3"/>
</dbReference>
<evidence type="ECO:0000256" key="6">
    <source>
        <dbReference type="SAM" id="MobiDB-lite"/>
    </source>
</evidence>